<keyword evidence="9" id="KW-1185">Reference proteome</keyword>
<dbReference type="PANTHER" id="PTHR23511">
    <property type="entry name" value="SYNAPTIC VESICLE GLYCOPROTEIN 2"/>
    <property type="match status" value="1"/>
</dbReference>
<dbReference type="SUPFAM" id="SSF103473">
    <property type="entry name" value="MFS general substrate transporter"/>
    <property type="match status" value="1"/>
</dbReference>
<keyword evidence="3 6" id="KW-0812">Transmembrane</keyword>
<evidence type="ECO:0000256" key="2">
    <source>
        <dbReference type="ARBA" id="ARBA00022448"/>
    </source>
</evidence>
<dbReference type="PROSITE" id="PS50850">
    <property type="entry name" value="MFS"/>
    <property type="match status" value="1"/>
</dbReference>
<keyword evidence="5 6" id="KW-0472">Membrane</keyword>
<organism evidence="8 9">
    <name type="scientific">Saccharopolyspora taberi</name>
    <dbReference type="NCBI Taxonomy" id="60895"/>
    <lineage>
        <taxon>Bacteria</taxon>
        <taxon>Bacillati</taxon>
        <taxon>Actinomycetota</taxon>
        <taxon>Actinomycetes</taxon>
        <taxon>Pseudonocardiales</taxon>
        <taxon>Pseudonocardiaceae</taxon>
        <taxon>Saccharopolyspora</taxon>
    </lineage>
</organism>
<gene>
    <name evidence="8" type="ORF">GCM10010470_21970</name>
</gene>
<feature type="transmembrane region" description="Helical" evidence="6">
    <location>
        <begin position="333"/>
        <end position="351"/>
    </location>
</feature>
<dbReference type="PROSITE" id="PS00217">
    <property type="entry name" value="SUGAR_TRANSPORT_2"/>
    <property type="match status" value="1"/>
</dbReference>
<feature type="transmembrane region" description="Helical" evidence="6">
    <location>
        <begin position="97"/>
        <end position="117"/>
    </location>
</feature>
<dbReference type="Pfam" id="PF00083">
    <property type="entry name" value="Sugar_tr"/>
    <property type="match status" value="1"/>
</dbReference>
<comment type="subcellular location">
    <subcellularLocation>
        <location evidence="1">Cell membrane</location>
        <topology evidence="1">Multi-pass membrane protein</topology>
    </subcellularLocation>
</comment>
<dbReference type="InterPro" id="IPR005829">
    <property type="entry name" value="Sugar_transporter_CS"/>
</dbReference>
<evidence type="ECO:0000256" key="6">
    <source>
        <dbReference type="SAM" id="Phobius"/>
    </source>
</evidence>
<evidence type="ECO:0000256" key="4">
    <source>
        <dbReference type="ARBA" id="ARBA00022989"/>
    </source>
</evidence>
<dbReference type="CDD" id="cd17316">
    <property type="entry name" value="MFS_SV2_like"/>
    <property type="match status" value="1"/>
</dbReference>
<evidence type="ECO:0000313" key="8">
    <source>
        <dbReference type="EMBL" id="GAA2787150.1"/>
    </source>
</evidence>
<dbReference type="Proteomes" id="UP001500979">
    <property type="component" value="Unassembled WGS sequence"/>
</dbReference>
<keyword evidence="2" id="KW-0813">Transport</keyword>
<feature type="transmembrane region" description="Helical" evidence="6">
    <location>
        <begin position="123"/>
        <end position="145"/>
    </location>
</feature>
<feature type="transmembrane region" description="Helical" evidence="6">
    <location>
        <begin position="186"/>
        <end position="207"/>
    </location>
</feature>
<feature type="transmembrane region" description="Helical" evidence="6">
    <location>
        <begin position="32"/>
        <end position="57"/>
    </location>
</feature>
<feature type="transmembrane region" description="Helical" evidence="6">
    <location>
        <begin position="157"/>
        <end position="180"/>
    </location>
</feature>
<dbReference type="Gene3D" id="1.20.1250.20">
    <property type="entry name" value="MFS general substrate transporter like domains"/>
    <property type="match status" value="1"/>
</dbReference>
<accession>A0ABN3VAS3</accession>
<feature type="transmembrane region" description="Helical" evidence="6">
    <location>
        <begin position="357"/>
        <end position="380"/>
    </location>
</feature>
<feature type="transmembrane region" description="Helical" evidence="6">
    <location>
        <begin position="69"/>
        <end position="90"/>
    </location>
</feature>
<dbReference type="InterPro" id="IPR020846">
    <property type="entry name" value="MFS_dom"/>
</dbReference>
<keyword evidence="4 6" id="KW-1133">Transmembrane helix</keyword>
<evidence type="ECO:0000256" key="3">
    <source>
        <dbReference type="ARBA" id="ARBA00022692"/>
    </source>
</evidence>
<protein>
    <submittedName>
        <fullName evidence="8">MFS transporter</fullName>
    </submittedName>
</protein>
<feature type="transmembrane region" description="Helical" evidence="6">
    <location>
        <begin position="263"/>
        <end position="285"/>
    </location>
</feature>
<evidence type="ECO:0000313" key="9">
    <source>
        <dbReference type="Proteomes" id="UP001500979"/>
    </source>
</evidence>
<name>A0ABN3VAS3_9PSEU</name>
<dbReference type="InterPro" id="IPR005828">
    <property type="entry name" value="MFS_sugar_transport-like"/>
</dbReference>
<evidence type="ECO:0000256" key="1">
    <source>
        <dbReference type="ARBA" id="ARBA00004651"/>
    </source>
</evidence>
<evidence type="ECO:0000259" key="7">
    <source>
        <dbReference type="PROSITE" id="PS50850"/>
    </source>
</evidence>
<evidence type="ECO:0000256" key="5">
    <source>
        <dbReference type="ARBA" id="ARBA00023136"/>
    </source>
</evidence>
<feature type="transmembrane region" description="Helical" evidence="6">
    <location>
        <begin position="392"/>
        <end position="412"/>
    </location>
</feature>
<dbReference type="InterPro" id="IPR036259">
    <property type="entry name" value="MFS_trans_sf"/>
</dbReference>
<proteinExistence type="predicted"/>
<dbReference type="PANTHER" id="PTHR23511:SF34">
    <property type="entry name" value="SYNAPTIC VESICLE GLYCOPROTEIN 2"/>
    <property type="match status" value="1"/>
</dbReference>
<dbReference type="EMBL" id="BAAAUX010000011">
    <property type="protein sequence ID" value="GAA2787150.1"/>
    <property type="molecule type" value="Genomic_DNA"/>
</dbReference>
<comment type="caution">
    <text evidence="8">The sequence shown here is derived from an EMBL/GenBank/DDBJ whole genome shotgun (WGS) entry which is preliminary data.</text>
</comment>
<feature type="transmembrane region" description="Helical" evidence="6">
    <location>
        <begin position="305"/>
        <end position="326"/>
    </location>
</feature>
<feature type="domain" description="Major facilitator superfamily (MFS) profile" evidence="7">
    <location>
        <begin position="32"/>
        <end position="447"/>
    </location>
</feature>
<feature type="transmembrane region" description="Helical" evidence="6">
    <location>
        <begin position="424"/>
        <end position="443"/>
    </location>
</feature>
<sequence length="467" mass="49303">MRPLSAGTRLQELIVEHSIIDNQPYGRFHRKLFFLSSGGPFLDGYILSVIGVAIAGATKDLGLTSFLEGVVGAAALVGVLVGGFVFGWVTDRVGRQVMYTIDLIALVAASVLSLFVTEAWQLILLRFVAGVAVGADYPIATSLLAEWLPANRRGRTMGALVAAWFVGASASYAVGYLVALAGGEGLWRWVLASATVPGVIILLARIGTPESPRWLLRHNRPDAAREAINTAFGRYPTDKELAQLAEHEPPKKSRLREVFSGGYLGRTLFVGGFWMCQVAPAFAIWTFYPVILGAYGFEEGTTSLLWSMVVSLVTLAGCFPCIVWVDSLGRRPVIIWTFVGVTVSMAALGFFPGMAAALAILMFVVNALALGGGNILQWIYPTELFPTDIRASAVGVASAISRIGAAAGTYLLPVGLDTIGLGPTMLVGAGIAAVGTAMCVAWAPETKGQALHESAAVTRSPAAAGTK</sequence>
<reference evidence="8 9" key="1">
    <citation type="journal article" date="2019" name="Int. J. Syst. Evol. Microbiol.">
        <title>The Global Catalogue of Microorganisms (GCM) 10K type strain sequencing project: providing services to taxonomists for standard genome sequencing and annotation.</title>
        <authorList>
            <consortium name="The Broad Institute Genomics Platform"/>
            <consortium name="The Broad Institute Genome Sequencing Center for Infectious Disease"/>
            <person name="Wu L."/>
            <person name="Ma J."/>
        </authorList>
    </citation>
    <scope>NUCLEOTIDE SEQUENCE [LARGE SCALE GENOMIC DNA]</scope>
    <source>
        <strain evidence="8 9">JCM 9383</strain>
    </source>
</reference>